<keyword evidence="3" id="KW-1185">Reference proteome</keyword>
<name>A0ABS5IVZ8_9BACT</name>
<dbReference type="Proteomes" id="UP000676386">
    <property type="component" value="Unassembled WGS sequence"/>
</dbReference>
<proteinExistence type="predicted"/>
<organism evidence="2 3">
    <name type="scientific">Chitinophaga hostae</name>
    <dbReference type="NCBI Taxonomy" id="2831022"/>
    <lineage>
        <taxon>Bacteria</taxon>
        <taxon>Pseudomonadati</taxon>
        <taxon>Bacteroidota</taxon>
        <taxon>Chitinophagia</taxon>
        <taxon>Chitinophagales</taxon>
        <taxon>Chitinophagaceae</taxon>
        <taxon>Chitinophaga</taxon>
    </lineage>
</organism>
<dbReference type="RefSeq" id="WP_211972248.1">
    <property type="nucleotide sequence ID" value="NZ_CBFHAM010000020.1"/>
</dbReference>
<reference evidence="2 3" key="1">
    <citation type="submission" date="2021-04" db="EMBL/GenBank/DDBJ databases">
        <title>Chitinophaga sp. nov., isolated from the rhizosphere soil.</title>
        <authorList>
            <person name="He S."/>
        </authorList>
    </citation>
    <scope>NUCLEOTIDE SEQUENCE [LARGE SCALE GENOMIC DNA]</scope>
    <source>
        <strain evidence="2 3">2R12</strain>
    </source>
</reference>
<accession>A0ABS5IVZ8</accession>
<gene>
    <name evidence="2" type="ORF">KE626_07450</name>
</gene>
<sequence length="117" mass="13764">MEDEKQPQKKTRWTNPHHEGDYEYVNSMSKSPWPVLLWTILLSGGFYIFAFFRYREMVAWEKSGGTIRMASLEKLSYDIGGTWLFPLLVALLATILLIAGIRTFRHRWRLTHDDDAK</sequence>
<feature type="transmembrane region" description="Helical" evidence="1">
    <location>
        <begin position="35"/>
        <end position="54"/>
    </location>
</feature>
<dbReference type="EMBL" id="JAGTXB010000003">
    <property type="protein sequence ID" value="MBS0027138.1"/>
    <property type="molecule type" value="Genomic_DNA"/>
</dbReference>
<evidence type="ECO:0000313" key="3">
    <source>
        <dbReference type="Proteomes" id="UP000676386"/>
    </source>
</evidence>
<evidence type="ECO:0000256" key="1">
    <source>
        <dbReference type="SAM" id="Phobius"/>
    </source>
</evidence>
<keyword evidence="1" id="KW-0812">Transmembrane</keyword>
<protein>
    <submittedName>
        <fullName evidence="2">Uncharacterized protein</fullName>
    </submittedName>
</protein>
<evidence type="ECO:0000313" key="2">
    <source>
        <dbReference type="EMBL" id="MBS0027138.1"/>
    </source>
</evidence>
<keyword evidence="1" id="KW-0472">Membrane</keyword>
<feature type="transmembrane region" description="Helical" evidence="1">
    <location>
        <begin position="83"/>
        <end position="101"/>
    </location>
</feature>
<comment type="caution">
    <text evidence="2">The sequence shown here is derived from an EMBL/GenBank/DDBJ whole genome shotgun (WGS) entry which is preliminary data.</text>
</comment>
<keyword evidence="1" id="KW-1133">Transmembrane helix</keyword>